<proteinExistence type="inferred from homology"/>
<dbReference type="EMBL" id="RBNL01004226">
    <property type="protein sequence ID" value="RML36461.1"/>
    <property type="molecule type" value="Genomic_DNA"/>
</dbReference>
<name>A0A3M2VB24_PSEYM</name>
<comment type="caution">
    <text evidence="2">The sequence shown here is derived from an EMBL/GenBank/DDBJ whole genome shotgun (WGS) entry which is preliminary data.</text>
</comment>
<feature type="non-terminal residue" evidence="2">
    <location>
        <position position="1"/>
    </location>
</feature>
<evidence type="ECO:0000256" key="1">
    <source>
        <dbReference type="ARBA" id="ARBA00006429"/>
    </source>
</evidence>
<feature type="non-terminal residue" evidence="2">
    <location>
        <position position="45"/>
    </location>
</feature>
<dbReference type="SUPFAM" id="SSF54060">
    <property type="entry name" value="His-Me finger endonucleases"/>
    <property type="match status" value="1"/>
</dbReference>
<dbReference type="AlphaFoldDB" id="A0A3M2VB24"/>
<comment type="similarity">
    <text evidence="1">Belongs to the EndA/NucM nuclease family.</text>
</comment>
<dbReference type="Proteomes" id="UP000282378">
    <property type="component" value="Unassembled WGS sequence"/>
</dbReference>
<evidence type="ECO:0000313" key="2">
    <source>
        <dbReference type="EMBL" id="RML36461.1"/>
    </source>
</evidence>
<gene>
    <name evidence="2" type="ORF">APX70_07867</name>
</gene>
<evidence type="ECO:0008006" key="4">
    <source>
        <dbReference type="Google" id="ProtNLM"/>
    </source>
</evidence>
<dbReference type="InterPro" id="IPR007346">
    <property type="entry name" value="Endonuclease-I"/>
</dbReference>
<dbReference type="GO" id="GO:0004518">
    <property type="term" value="F:nuclease activity"/>
    <property type="evidence" value="ECO:0007669"/>
    <property type="project" value="InterPro"/>
</dbReference>
<dbReference type="InterPro" id="IPR044925">
    <property type="entry name" value="His-Me_finger_sf"/>
</dbReference>
<accession>A0A3M2VB24</accession>
<dbReference type="Pfam" id="PF04231">
    <property type="entry name" value="Endonuclease_1"/>
    <property type="match status" value="1"/>
</dbReference>
<protein>
    <recommendedName>
        <fullName evidence="4">Endonuclease I</fullName>
    </recommendedName>
</protein>
<reference evidence="2 3" key="1">
    <citation type="submission" date="2018-08" db="EMBL/GenBank/DDBJ databases">
        <title>Recombination of ecologically and evolutionarily significant loci maintains genetic cohesion in the Pseudomonas syringae species complex.</title>
        <authorList>
            <person name="Dillon M."/>
            <person name="Thakur S."/>
            <person name="Almeida R.N.D."/>
            <person name="Weir B.S."/>
            <person name="Guttman D.S."/>
        </authorList>
    </citation>
    <scope>NUCLEOTIDE SEQUENCE [LARGE SCALE GENOMIC DNA]</scope>
    <source>
        <strain evidence="2 3">88_10</strain>
    </source>
</reference>
<evidence type="ECO:0000313" key="3">
    <source>
        <dbReference type="Proteomes" id="UP000282378"/>
    </source>
</evidence>
<sequence>DPVYKRAEADLHNLVPSIGEVNGDRSNFSFGWVPEQKGQYGSCLT</sequence>
<organism evidence="2 3">
    <name type="scientific">Pseudomonas syringae pv. maculicola</name>
    <dbReference type="NCBI Taxonomy" id="59511"/>
    <lineage>
        <taxon>Bacteria</taxon>
        <taxon>Pseudomonadati</taxon>
        <taxon>Pseudomonadota</taxon>
        <taxon>Gammaproteobacteria</taxon>
        <taxon>Pseudomonadales</taxon>
        <taxon>Pseudomonadaceae</taxon>
        <taxon>Pseudomonas</taxon>
    </lineage>
</organism>